<evidence type="ECO:0000256" key="16">
    <source>
        <dbReference type="ARBA" id="ARBA00022949"/>
    </source>
</evidence>
<dbReference type="CDD" id="cd00201">
    <property type="entry name" value="WW"/>
    <property type="match status" value="2"/>
</dbReference>
<dbReference type="GO" id="GO:0005770">
    <property type="term" value="C:late endosome"/>
    <property type="evidence" value="ECO:0007669"/>
    <property type="project" value="UniProtKB-SubCell"/>
</dbReference>
<feature type="domain" description="PDZ" evidence="28">
    <location>
        <begin position="395"/>
        <end position="464"/>
    </location>
</feature>
<dbReference type="AlphaFoldDB" id="A0A8C6PM27"/>
<dbReference type="GO" id="GO:0043113">
    <property type="term" value="P:receptor clustering"/>
    <property type="evidence" value="ECO:0007669"/>
    <property type="project" value="TreeGrafter"/>
</dbReference>
<evidence type="ECO:0000259" key="26">
    <source>
        <dbReference type="PROSITE" id="PS50020"/>
    </source>
</evidence>
<organism evidence="29 30">
    <name type="scientific">Nothobranchius furzeri</name>
    <name type="common">Turquoise killifish</name>
    <dbReference type="NCBI Taxonomy" id="105023"/>
    <lineage>
        <taxon>Eukaryota</taxon>
        <taxon>Metazoa</taxon>
        <taxon>Chordata</taxon>
        <taxon>Craniata</taxon>
        <taxon>Vertebrata</taxon>
        <taxon>Euteleostomi</taxon>
        <taxon>Actinopterygii</taxon>
        <taxon>Neopterygii</taxon>
        <taxon>Teleostei</taxon>
        <taxon>Neoteleostei</taxon>
        <taxon>Acanthomorphata</taxon>
        <taxon>Ovalentaria</taxon>
        <taxon>Atherinomorphae</taxon>
        <taxon>Cyprinodontiformes</taxon>
        <taxon>Nothobranchiidae</taxon>
        <taxon>Nothobranchius</taxon>
    </lineage>
</organism>
<reference evidence="29" key="1">
    <citation type="submission" date="2014-08" db="EMBL/GenBank/DDBJ databases">
        <authorList>
            <person name="Senf B."/>
            <person name="Petzold A."/>
            <person name="Downie B.R."/>
            <person name="Koch P."/>
            <person name="Platzer M."/>
        </authorList>
    </citation>
    <scope>NUCLEOTIDE SEQUENCE [LARGE SCALE GENOMIC DNA]</scope>
    <source>
        <strain evidence="29">GRZ</strain>
    </source>
</reference>
<evidence type="ECO:0000256" key="21">
    <source>
        <dbReference type="ARBA" id="ARBA00034102"/>
    </source>
</evidence>
<dbReference type="CDD" id="cd06731">
    <property type="entry name" value="PDZ1_MAGI-1_3-like"/>
    <property type="match status" value="1"/>
</dbReference>
<dbReference type="Proteomes" id="UP000694548">
    <property type="component" value="Chromosome sgr13"/>
</dbReference>
<keyword evidence="10" id="KW-0771">Synaptosome</keyword>
<evidence type="ECO:0000256" key="14">
    <source>
        <dbReference type="ARBA" id="ARBA00022840"/>
    </source>
</evidence>
<keyword evidence="20" id="KW-0966">Cell projection</keyword>
<feature type="compositionally biased region" description="Pro residues" evidence="25">
    <location>
        <begin position="185"/>
        <end position="196"/>
    </location>
</feature>
<dbReference type="InterPro" id="IPR027417">
    <property type="entry name" value="P-loop_NTPase"/>
</dbReference>
<keyword evidence="11" id="KW-0677">Repeat</keyword>
<dbReference type="GO" id="GO:0005923">
    <property type="term" value="C:bicellular tight junction"/>
    <property type="evidence" value="ECO:0007669"/>
    <property type="project" value="UniProtKB-SubCell"/>
</dbReference>
<keyword evidence="7" id="KW-0796">Tight junction</keyword>
<dbReference type="CDD" id="cd06730">
    <property type="entry name" value="PDZ0_MAGI-1_3-like"/>
    <property type="match status" value="1"/>
</dbReference>
<dbReference type="SUPFAM" id="SSF50156">
    <property type="entry name" value="PDZ domain-like"/>
    <property type="match status" value="6"/>
</dbReference>
<name>A0A8C6PM27_NOTFU</name>
<dbReference type="PROSITE" id="PS01159">
    <property type="entry name" value="WW_DOMAIN_1"/>
    <property type="match status" value="2"/>
</dbReference>
<evidence type="ECO:0000313" key="29">
    <source>
        <dbReference type="Ensembl" id="ENSNFUP00015045957.1"/>
    </source>
</evidence>
<dbReference type="CDD" id="cd06732">
    <property type="entry name" value="PDZ2_MAGI-1_3-like"/>
    <property type="match status" value="1"/>
</dbReference>
<feature type="compositionally biased region" description="Polar residues" evidence="25">
    <location>
        <begin position="930"/>
        <end position="942"/>
    </location>
</feature>
<evidence type="ECO:0000256" key="6">
    <source>
        <dbReference type="ARBA" id="ARBA00004603"/>
    </source>
</evidence>
<dbReference type="FunFam" id="2.30.42.10:FF:000005">
    <property type="entry name" value="Membrane associated guanylate kinase, WW and PDZ domain containing 1"/>
    <property type="match status" value="1"/>
</dbReference>
<keyword evidence="9" id="KW-0254">Endocytosis</keyword>
<reference evidence="29" key="3">
    <citation type="submission" date="2025-09" db="UniProtKB">
        <authorList>
            <consortium name="Ensembl"/>
        </authorList>
    </citation>
    <scope>IDENTIFICATION</scope>
</reference>
<dbReference type="GO" id="GO:0030159">
    <property type="term" value="F:signaling receptor complex adaptor activity"/>
    <property type="evidence" value="ECO:0007669"/>
    <property type="project" value="TreeGrafter"/>
</dbReference>
<evidence type="ECO:0000256" key="2">
    <source>
        <dbReference type="ARBA" id="ARBA00004170"/>
    </source>
</evidence>
<evidence type="ECO:0000256" key="20">
    <source>
        <dbReference type="ARBA" id="ARBA00023273"/>
    </source>
</evidence>
<sequence>MSKSLKKKNHWTNKVHEAVISRGKEGELGFELKGGAENGQFPYFGEVKQGKGLIQNGKLAQDELLLEVNDMPVAGLTTRDVLAVIKHCKDPVRFKCVKQGGVVDKDLRHYLNLRFSKGSVDHDHQQIIRDNLYLRTVPCTTRQPKEGEVPGVDYSFVSVERFMELEQSGALLESGTYEDNFYGTPKPPAEPSPAAPPLNVSEALLPGARPSAQGKRKRNQSVSNMEQRTSLEPPEEEEEEIPVVNGNGPATEGEEATQSPSKSPSKVPDVDVEELGPLPDNWEMAYTEKGEVYFIDHNTKTTSWLDPRLAKKAKPPEECKEDELPYGWEKIDDPIYGSYYVDHINRRTQFENPVLEAKRRLEQQRQIQSQGKPLLNAEKPLFTRDPTQLKGTFLSTALQKSNMGFGFTIIGGDEPDEFLQVKSVIPEGPAAQDGKMDTGDVIVYINDICVLGTTHADVVKLFQSVPIGQSVTLVLCRGYPLPFDPEDQSAAASTSLTPIGLEHRPLVVNGRGSYDPYLEYLSLSSQLPPQALAQAGVSHPGDTHLDGSSLPPTTPGSASAHTPREDNVSMASSGTPGVGGATGPGAELLTVTMVKGAEGFGFTIADSPTGQRVKQVLEPGSQGASGLIEGDLILEVNQQPVAAAGHGRVVELLKDCPVGAEATLLIQRGGTENLAADNQEGFCDLKVAHELLKGHFPVLVLRASFSSFPPSSMLLILIVFGQIVIGAIIENTPAERDGRLRPGDELISVDKNVVAGKPHKYVIDLMHSAARNGQVSLTVRRRVQMPGDHCPVNGRSPGSVSTQHSSPRSDAASAPNPSGSAVQTSDVVINRKENEGFGFVIISSLNRPENATVITVPHKIGRIIEGSPADRCGKLKVGDRILAVNGQSIISMPHADIVKLIKDAGLTVTLHIIPEEGSQSGPSSEKQSPMTQKHSPQTQPSPVAQPGLGGTQSDKLFIITNFENFNLSFHVVLQDYDYFTVELEKSTKGFGFSIRGGREYSMDLFVLRLAEDGPAIRNGRMRVGDQIIEINGDSTRDMTHARAIELIKAGGRRVRLLLKRGTGQVPDYGGFTWSKQNSSEWVSLWAGPSFITDSLFNQTYALTLGQGAPQGSGEVNRGPGEMQPRVLPPKAVVGRCNERREICSPCCERKGRQTQARSSGSPWDPYVMVNLNGASLEGGDGHVSLQERLMSRSPFTREDEKNSGQSGFRCPLKTLEDPPARSAATFPGPWNLPSSDKLPGTLRSYLHGEQVEWIL</sequence>
<dbReference type="GO" id="GO:0070699">
    <property type="term" value="F:type II activin receptor binding"/>
    <property type="evidence" value="ECO:0007669"/>
    <property type="project" value="TreeGrafter"/>
</dbReference>
<proteinExistence type="predicted"/>
<dbReference type="Gene3D" id="2.20.70.10">
    <property type="match status" value="2"/>
</dbReference>
<keyword evidence="17" id="KW-0770">Synapse</keyword>
<feature type="region of interest" description="Disordered" evidence="25">
    <location>
        <begin position="915"/>
        <end position="947"/>
    </location>
</feature>
<keyword evidence="14" id="KW-0067">ATP-binding</keyword>
<dbReference type="GO" id="GO:0045202">
    <property type="term" value="C:synapse"/>
    <property type="evidence" value="ECO:0007669"/>
    <property type="project" value="UniProtKB-SubCell"/>
</dbReference>
<evidence type="ECO:0000256" key="11">
    <source>
        <dbReference type="ARBA" id="ARBA00022737"/>
    </source>
</evidence>
<evidence type="ECO:0000256" key="1">
    <source>
        <dbReference type="ARBA" id="ARBA00004114"/>
    </source>
</evidence>
<dbReference type="PROSITE" id="PS50106">
    <property type="entry name" value="PDZ"/>
    <property type="match status" value="6"/>
</dbReference>
<evidence type="ECO:0000259" key="27">
    <source>
        <dbReference type="PROSITE" id="PS50052"/>
    </source>
</evidence>
<feature type="domain" description="PDZ" evidence="28">
    <location>
        <begin position="826"/>
        <end position="916"/>
    </location>
</feature>
<evidence type="ECO:0000256" key="9">
    <source>
        <dbReference type="ARBA" id="ARBA00022583"/>
    </source>
</evidence>
<protein>
    <recommendedName>
        <fullName evidence="22">Membrane-associated guanylate kinase, WW and PDZ domain-containing protein 2</fullName>
    </recommendedName>
    <alternativeName>
        <fullName evidence="24">Atrophin-1-interacting protein 1</fullName>
    </alternativeName>
    <alternativeName>
        <fullName evidence="23">Membrane-associated guanylate kinase inverted 2</fullName>
    </alternativeName>
</protein>
<dbReference type="SUPFAM" id="SSF51045">
    <property type="entry name" value="WW domain"/>
    <property type="match status" value="2"/>
</dbReference>
<keyword evidence="16" id="KW-0965">Cell junction</keyword>
<dbReference type="PANTHER" id="PTHR10316:SF78">
    <property type="entry name" value="MEMBRANE-ASSOCIATED GUANYLATE KINASE, WW AND PDZ DOMAIN-CONTAINING PROTEIN 2 ISOFORM X1"/>
    <property type="match status" value="1"/>
</dbReference>
<evidence type="ECO:0000259" key="28">
    <source>
        <dbReference type="PROSITE" id="PS50106"/>
    </source>
</evidence>
<dbReference type="SMART" id="SM00456">
    <property type="entry name" value="WW"/>
    <property type="match status" value="2"/>
</dbReference>
<dbReference type="InterPro" id="IPR020590">
    <property type="entry name" value="Guanylate_kinase_CS"/>
</dbReference>
<evidence type="ECO:0000256" key="10">
    <source>
        <dbReference type="ARBA" id="ARBA00022599"/>
    </source>
</evidence>
<evidence type="ECO:0000256" key="24">
    <source>
        <dbReference type="ARBA" id="ARBA00080410"/>
    </source>
</evidence>
<dbReference type="InterPro" id="IPR008145">
    <property type="entry name" value="GK/Ca_channel_bsu"/>
</dbReference>
<evidence type="ECO:0000256" key="22">
    <source>
        <dbReference type="ARBA" id="ARBA00070827"/>
    </source>
</evidence>
<keyword evidence="30" id="KW-1185">Reference proteome</keyword>
<dbReference type="Ensembl" id="ENSNFUT00015047967.1">
    <property type="protein sequence ID" value="ENSNFUP00015045957.1"/>
    <property type="gene ID" value="ENSNFUG00015021020.1"/>
</dbReference>
<dbReference type="GO" id="GO:0005886">
    <property type="term" value="C:plasma membrane"/>
    <property type="evidence" value="ECO:0007669"/>
    <property type="project" value="UniProtKB-ARBA"/>
</dbReference>
<dbReference type="FunFam" id="2.30.42.10:FF:000012">
    <property type="entry name" value="Membrane associated guanylate kinase, WW and PDZ domain containing 1"/>
    <property type="match status" value="1"/>
</dbReference>
<evidence type="ECO:0000313" key="30">
    <source>
        <dbReference type="Proteomes" id="UP000694548"/>
    </source>
</evidence>
<dbReference type="GO" id="GO:0007399">
    <property type="term" value="P:nervous system development"/>
    <property type="evidence" value="ECO:0007669"/>
    <property type="project" value="UniProtKB-KW"/>
</dbReference>
<feature type="domain" description="WW" evidence="26">
    <location>
        <begin position="322"/>
        <end position="355"/>
    </location>
</feature>
<dbReference type="SMART" id="SM00072">
    <property type="entry name" value="GuKc"/>
    <property type="match status" value="1"/>
</dbReference>
<dbReference type="PANTHER" id="PTHR10316">
    <property type="entry name" value="MEMBRANE ASSOCIATED GUANYLATE KINASE-RELATED"/>
    <property type="match status" value="1"/>
</dbReference>
<evidence type="ECO:0000256" key="13">
    <source>
        <dbReference type="ARBA" id="ARBA00022753"/>
    </source>
</evidence>
<dbReference type="GO" id="GO:0030425">
    <property type="term" value="C:dendrite"/>
    <property type="evidence" value="ECO:0007669"/>
    <property type="project" value="TreeGrafter"/>
</dbReference>
<dbReference type="InterPro" id="IPR001478">
    <property type="entry name" value="PDZ"/>
</dbReference>
<evidence type="ECO:0000256" key="7">
    <source>
        <dbReference type="ARBA" id="ARBA00022427"/>
    </source>
</evidence>
<evidence type="ECO:0000256" key="15">
    <source>
        <dbReference type="ARBA" id="ARBA00022902"/>
    </source>
</evidence>
<dbReference type="GeneTree" id="ENSGT00940000155057"/>
<feature type="domain" description="PDZ" evidence="28">
    <location>
        <begin position="590"/>
        <end position="655"/>
    </location>
</feature>
<feature type="region of interest" description="Disordered" evidence="25">
    <location>
        <begin position="176"/>
        <end position="276"/>
    </location>
</feature>
<dbReference type="FunFam" id="2.30.42.10:FF:000144">
    <property type="entry name" value="Membrane associated guanylate kinase, WW and PDZ domain containing 2"/>
    <property type="match status" value="1"/>
</dbReference>
<dbReference type="Gene3D" id="3.30.63.10">
    <property type="entry name" value="Guanylate Kinase phosphate binding domain"/>
    <property type="match status" value="1"/>
</dbReference>
<dbReference type="GO" id="GO:0005814">
    <property type="term" value="C:centriole"/>
    <property type="evidence" value="ECO:0007669"/>
    <property type="project" value="UniProtKB-SubCell"/>
</dbReference>
<dbReference type="FunFam" id="2.20.70.10:FF:000001">
    <property type="entry name" value="Membrane-associated guanylate kinase, WW and PDZ domain-containing protein 1"/>
    <property type="match status" value="1"/>
</dbReference>
<dbReference type="PROSITE" id="PS50020">
    <property type="entry name" value="WW_DOMAIN_2"/>
    <property type="match status" value="2"/>
</dbReference>
<keyword evidence="18" id="KW-0472">Membrane</keyword>
<feature type="compositionally biased region" description="Polar residues" evidence="25">
    <location>
        <begin position="796"/>
        <end position="808"/>
    </location>
</feature>
<evidence type="ECO:0000256" key="8">
    <source>
        <dbReference type="ARBA" id="ARBA00022490"/>
    </source>
</evidence>
<feature type="domain" description="Guanylate kinase-like" evidence="27">
    <location>
        <begin position="101"/>
        <end position="184"/>
    </location>
</feature>
<dbReference type="Pfam" id="PF00595">
    <property type="entry name" value="PDZ"/>
    <property type="match status" value="4"/>
</dbReference>
<evidence type="ECO:0000256" key="12">
    <source>
        <dbReference type="ARBA" id="ARBA00022741"/>
    </source>
</evidence>
<dbReference type="Pfam" id="PF17820">
    <property type="entry name" value="PDZ_6"/>
    <property type="match status" value="2"/>
</dbReference>
<feature type="region of interest" description="Disordered" evidence="25">
    <location>
        <begin position="785"/>
        <end position="825"/>
    </location>
</feature>
<dbReference type="Pfam" id="PF16663">
    <property type="entry name" value="MAGI_u1"/>
    <property type="match status" value="1"/>
</dbReference>
<dbReference type="InterPro" id="IPR041489">
    <property type="entry name" value="PDZ_6"/>
</dbReference>
<dbReference type="GO" id="GO:0001917">
    <property type="term" value="C:photoreceptor inner segment"/>
    <property type="evidence" value="ECO:0007669"/>
    <property type="project" value="UniProtKB-SubCell"/>
</dbReference>
<feature type="domain" description="PDZ" evidence="28">
    <location>
        <begin position="723"/>
        <end position="781"/>
    </location>
</feature>
<dbReference type="PROSITE" id="PS00856">
    <property type="entry name" value="GUANYLATE_KINASE_1"/>
    <property type="match status" value="1"/>
</dbReference>
<dbReference type="SMART" id="SM00228">
    <property type="entry name" value="PDZ"/>
    <property type="match status" value="6"/>
</dbReference>
<dbReference type="InterPro" id="IPR008144">
    <property type="entry name" value="Guanylate_kin-like_dom"/>
</dbReference>
<dbReference type="GO" id="GO:0046332">
    <property type="term" value="F:SMAD binding"/>
    <property type="evidence" value="ECO:0007669"/>
    <property type="project" value="TreeGrafter"/>
</dbReference>
<dbReference type="GO" id="GO:0031697">
    <property type="term" value="F:beta-1 adrenergic receptor binding"/>
    <property type="evidence" value="ECO:0007669"/>
    <property type="project" value="TreeGrafter"/>
</dbReference>
<dbReference type="CDD" id="cd06734">
    <property type="entry name" value="PDZ4_MAGI-1_3-like"/>
    <property type="match status" value="1"/>
</dbReference>
<feature type="domain" description="WW" evidence="26">
    <location>
        <begin position="276"/>
        <end position="309"/>
    </location>
</feature>
<evidence type="ECO:0000256" key="23">
    <source>
        <dbReference type="ARBA" id="ARBA00079516"/>
    </source>
</evidence>
<dbReference type="InterPro" id="IPR036034">
    <property type="entry name" value="PDZ_sf"/>
</dbReference>
<feature type="compositionally biased region" description="Polar residues" evidence="25">
    <location>
        <begin position="220"/>
        <end position="230"/>
    </location>
</feature>
<accession>A0A8C6PM27</accession>
<dbReference type="GO" id="GO:0006897">
    <property type="term" value="P:endocytosis"/>
    <property type="evidence" value="ECO:0007669"/>
    <property type="project" value="UniProtKB-KW"/>
</dbReference>
<dbReference type="InterPro" id="IPR036020">
    <property type="entry name" value="WW_dom_sf"/>
</dbReference>
<dbReference type="Gene3D" id="2.30.42.10">
    <property type="match status" value="6"/>
</dbReference>
<dbReference type="Pfam" id="PF00397">
    <property type="entry name" value="WW"/>
    <property type="match status" value="1"/>
</dbReference>
<evidence type="ECO:0000256" key="4">
    <source>
        <dbReference type="ARBA" id="ARBA00004437"/>
    </source>
</evidence>
<keyword evidence="15" id="KW-0524">Neurogenesis</keyword>
<feature type="compositionally biased region" description="Low complexity" evidence="25">
    <location>
        <begin position="915"/>
        <end position="929"/>
    </location>
</feature>
<dbReference type="GO" id="GO:0005524">
    <property type="term" value="F:ATP binding"/>
    <property type="evidence" value="ECO:0007669"/>
    <property type="project" value="UniProtKB-KW"/>
</dbReference>
<feature type="domain" description="PDZ" evidence="28">
    <location>
        <begin position="17"/>
        <end position="100"/>
    </location>
</feature>
<evidence type="ECO:0000256" key="19">
    <source>
        <dbReference type="ARBA" id="ARBA00023212"/>
    </source>
</evidence>
<keyword evidence="12" id="KW-0547">Nucleotide-binding</keyword>
<dbReference type="InterPro" id="IPR001202">
    <property type="entry name" value="WW_dom"/>
</dbReference>
<gene>
    <name evidence="29" type="primary">MAGI2</name>
    <name evidence="29" type="synonym">LOC107388929</name>
</gene>
<evidence type="ECO:0000256" key="18">
    <source>
        <dbReference type="ARBA" id="ARBA00023136"/>
    </source>
</evidence>
<dbReference type="SUPFAM" id="SSF52540">
    <property type="entry name" value="P-loop containing nucleoside triphosphate hydrolases"/>
    <property type="match status" value="1"/>
</dbReference>
<keyword evidence="8" id="KW-0963">Cytoplasm</keyword>
<reference evidence="29" key="2">
    <citation type="submission" date="2025-08" db="UniProtKB">
        <authorList>
            <consortium name="Ensembl"/>
        </authorList>
    </citation>
    <scope>IDENTIFICATION</scope>
</reference>
<evidence type="ECO:0000256" key="3">
    <source>
        <dbReference type="ARBA" id="ARBA00004435"/>
    </source>
</evidence>
<feature type="region of interest" description="Disordered" evidence="25">
    <location>
        <begin position="533"/>
        <end position="584"/>
    </location>
</feature>
<comment type="subcellular location">
    <subcellularLocation>
        <location evidence="3">Cell junction</location>
        <location evidence="3">Tight junction</location>
    </subcellularLocation>
    <subcellularLocation>
        <location evidence="5">Cell projection</location>
        <location evidence="5">Cilium</location>
        <location evidence="5">Photoreceptor outer segment</location>
    </subcellularLocation>
    <subcellularLocation>
        <location evidence="1">Cytoplasm</location>
        <location evidence="1">Cytoskeleton</location>
        <location evidence="1">Microtubule organizing center</location>
        <location evidence="1">Centrosome</location>
        <location evidence="1">Centriole</location>
    </subcellularLocation>
    <subcellularLocation>
        <location evidence="6">Late endosome</location>
    </subcellularLocation>
    <subcellularLocation>
        <location evidence="2">Membrane</location>
        <topology evidence="2">Peripheral membrane protein</topology>
    </subcellularLocation>
    <subcellularLocation>
        <location evidence="4">Photoreceptor inner segment</location>
    </subcellularLocation>
    <subcellularLocation>
        <location evidence="21">Synapse</location>
        <location evidence="21">Synaptosome</location>
    </subcellularLocation>
</comment>
<feature type="compositionally biased region" description="Polar residues" evidence="25">
    <location>
        <begin position="815"/>
        <end position="825"/>
    </location>
</feature>
<dbReference type="FunFam" id="3.30.63.10:FF:000003">
    <property type="entry name" value="Membrane-associated guanylate kinase, WW and PDZ domain-containing protein 3 isoform 1"/>
    <property type="match status" value="1"/>
</dbReference>
<keyword evidence="19" id="KW-0206">Cytoskeleton</keyword>
<evidence type="ECO:0000256" key="17">
    <source>
        <dbReference type="ARBA" id="ARBA00023018"/>
    </source>
</evidence>
<dbReference type="GO" id="GO:0007165">
    <property type="term" value="P:signal transduction"/>
    <property type="evidence" value="ECO:0007669"/>
    <property type="project" value="TreeGrafter"/>
</dbReference>
<dbReference type="FunFam" id="2.20.70.10:FF:000002">
    <property type="entry name" value="Membrane-associated guanylate kinase, WW and PDZ domain-containing protein 3 isoform 1"/>
    <property type="match status" value="1"/>
</dbReference>
<dbReference type="GO" id="GO:0001750">
    <property type="term" value="C:photoreceptor outer segment"/>
    <property type="evidence" value="ECO:0007669"/>
    <property type="project" value="UniProtKB-SubCell"/>
</dbReference>
<dbReference type="FunFam" id="2.30.42.10:FF:000113">
    <property type="entry name" value="Membrane associated guanylate kinase, WW and PDZ domain containing 2"/>
    <property type="match status" value="1"/>
</dbReference>
<dbReference type="PROSITE" id="PS50052">
    <property type="entry name" value="GUANYLATE_KINASE_2"/>
    <property type="match status" value="1"/>
</dbReference>
<evidence type="ECO:0000256" key="25">
    <source>
        <dbReference type="SAM" id="MobiDB-lite"/>
    </source>
</evidence>
<evidence type="ECO:0000256" key="5">
    <source>
        <dbReference type="ARBA" id="ARBA00004504"/>
    </source>
</evidence>
<feature type="domain" description="PDZ" evidence="28">
    <location>
        <begin position="980"/>
        <end position="1062"/>
    </location>
</feature>
<dbReference type="FunFam" id="2.30.42.10:FF:000155">
    <property type="entry name" value="membrane-associated guanylate kinase, WW and PDZ domain-containing protein 2 isoform X4"/>
    <property type="match status" value="1"/>
</dbReference>
<keyword evidence="13" id="KW-0967">Endosome</keyword>
<dbReference type="CDD" id="cd06735">
    <property type="entry name" value="PDZ5_MAGI-1_3-like"/>
    <property type="match status" value="1"/>
</dbReference>
<dbReference type="Pfam" id="PF00625">
    <property type="entry name" value="Guanylate_kin"/>
    <property type="match status" value="1"/>
</dbReference>